<feature type="transmembrane region" description="Helical" evidence="1">
    <location>
        <begin position="89"/>
        <end position="110"/>
    </location>
</feature>
<dbReference type="EMBL" id="JBHUJC010000020">
    <property type="protein sequence ID" value="MFD2276241.1"/>
    <property type="molecule type" value="Genomic_DNA"/>
</dbReference>
<reference evidence="3" key="1">
    <citation type="journal article" date="2019" name="Int. J. Syst. Evol. Microbiol.">
        <title>The Global Catalogue of Microorganisms (GCM) 10K type strain sequencing project: providing services to taxonomists for standard genome sequencing and annotation.</title>
        <authorList>
            <consortium name="The Broad Institute Genomics Platform"/>
            <consortium name="The Broad Institute Genome Sequencing Center for Infectious Disease"/>
            <person name="Wu L."/>
            <person name="Ma J."/>
        </authorList>
    </citation>
    <scope>NUCLEOTIDE SEQUENCE [LARGE SCALE GENOMIC DNA]</scope>
    <source>
        <strain evidence="3">JCM 16545</strain>
    </source>
</reference>
<gene>
    <name evidence="2" type="ORF">ACFSQZ_07160</name>
</gene>
<dbReference type="InterPro" id="IPR053170">
    <property type="entry name" value="Transcription_regulator"/>
</dbReference>
<keyword evidence="1" id="KW-1133">Transmembrane helix</keyword>
<evidence type="ECO:0000313" key="2">
    <source>
        <dbReference type="EMBL" id="MFD2276241.1"/>
    </source>
</evidence>
<keyword evidence="3" id="KW-1185">Reference proteome</keyword>
<feature type="transmembrane region" description="Helical" evidence="1">
    <location>
        <begin position="157"/>
        <end position="179"/>
    </location>
</feature>
<keyword evidence="1" id="KW-0472">Membrane</keyword>
<accession>A0ABW5E117</accession>
<organism evidence="2 3">
    <name type="scientific">Rubritalea spongiae</name>
    <dbReference type="NCBI Taxonomy" id="430797"/>
    <lineage>
        <taxon>Bacteria</taxon>
        <taxon>Pseudomonadati</taxon>
        <taxon>Verrucomicrobiota</taxon>
        <taxon>Verrucomicrobiia</taxon>
        <taxon>Verrucomicrobiales</taxon>
        <taxon>Rubritaleaceae</taxon>
        <taxon>Rubritalea</taxon>
    </lineage>
</organism>
<dbReference type="RefSeq" id="WP_377094420.1">
    <property type="nucleotide sequence ID" value="NZ_JBHSJM010000001.1"/>
</dbReference>
<feature type="transmembrane region" description="Helical" evidence="1">
    <location>
        <begin position="122"/>
        <end position="145"/>
    </location>
</feature>
<keyword evidence="2" id="KW-0378">Hydrolase</keyword>
<evidence type="ECO:0000256" key="1">
    <source>
        <dbReference type="SAM" id="Phobius"/>
    </source>
</evidence>
<keyword evidence="1" id="KW-0812">Transmembrane</keyword>
<dbReference type="Proteomes" id="UP001597297">
    <property type="component" value="Unassembled WGS sequence"/>
</dbReference>
<feature type="transmembrane region" description="Helical" evidence="1">
    <location>
        <begin position="59"/>
        <end position="77"/>
    </location>
</feature>
<dbReference type="PANTHER" id="PTHR40031:SF1">
    <property type="entry name" value="MEMBRANE-BOUND METAL-DEPENDENT HYDROLASE"/>
    <property type="match status" value="1"/>
</dbReference>
<proteinExistence type="predicted"/>
<comment type="caution">
    <text evidence="2">The sequence shown here is derived from an EMBL/GenBank/DDBJ whole genome shotgun (WGS) entry which is preliminary data.</text>
</comment>
<dbReference type="GO" id="GO:0016787">
    <property type="term" value="F:hydrolase activity"/>
    <property type="evidence" value="ECO:0007669"/>
    <property type="project" value="UniProtKB-KW"/>
</dbReference>
<sequence>MDSITQAALGGLCGELVLRRQLGWKGALWGVFFGTVPDLDIFMAPWLDAMDSLRNHRSLSHSLFLMLLLSPVFGNLLSKLHVSLTHRRATAFVLLTWFTHVLIDCFNSYGTQVLEPFSDYRVAFGNMAIADLFFTIPILLGNLLCLFCQRDGKTRTWITWTTTTWISCYALLSVVFLNLSKSQFEQRLSSKNIQHTDMLVSPTLSNIFLWRMLARDDSHYYITYWSIFDSASRASPIHIIERHPESAKPFHHSKAFDTLDWFSKGWWKAFPDPAQANSIYFVDLRFGEMQNFNADPIIRATPFMWKLTLKPDGTITDSKTRMRDGIDTKAALRALKERVMGRAPQWDDGVWPWQLTQ</sequence>
<name>A0ABW5E117_9BACT</name>
<feature type="transmembrane region" description="Helical" evidence="1">
    <location>
        <begin position="27"/>
        <end position="47"/>
    </location>
</feature>
<evidence type="ECO:0000313" key="3">
    <source>
        <dbReference type="Proteomes" id="UP001597297"/>
    </source>
</evidence>
<dbReference type="Pfam" id="PF04307">
    <property type="entry name" value="YdjM"/>
    <property type="match status" value="1"/>
</dbReference>
<dbReference type="PANTHER" id="PTHR40031">
    <property type="entry name" value="HYPOTHETICAL MEMBRANE SPANNING PROTEIN"/>
    <property type="match status" value="1"/>
</dbReference>
<dbReference type="InterPro" id="IPR007404">
    <property type="entry name" value="YdjM-like"/>
</dbReference>
<protein>
    <submittedName>
        <fullName evidence="2">Metal-dependent hydrolase</fullName>
    </submittedName>
</protein>